<evidence type="ECO:0000256" key="5">
    <source>
        <dbReference type="PIRSR" id="PIRSR019574-1"/>
    </source>
</evidence>
<evidence type="ECO:0000313" key="7">
    <source>
        <dbReference type="Proteomes" id="UP000198636"/>
    </source>
</evidence>
<dbReference type="Gene3D" id="3.40.190.10">
    <property type="entry name" value="Periplasmic binding protein-like II"/>
    <property type="match status" value="2"/>
</dbReference>
<dbReference type="RefSeq" id="WP_091543952.1">
    <property type="nucleotide sequence ID" value="NZ_FMUS01000016.1"/>
</dbReference>
<comment type="subcellular location">
    <subcellularLocation>
        <location evidence="1">Periplasm</location>
    </subcellularLocation>
</comment>
<dbReference type="InterPro" id="IPR006059">
    <property type="entry name" value="SBP"/>
</dbReference>
<gene>
    <name evidence="6" type="ORF">SAMN03080606_02526</name>
</gene>
<dbReference type="SUPFAM" id="SSF53850">
    <property type="entry name" value="Periplasmic binding protein-like II"/>
    <property type="match status" value="1"/>
</dbReference>
<protein>
    <submittedName>
        <fullName evidence="6">Spermidine/putrescine transport system substrate-binding protein</fullName>
    </submittedName>
</protein>
<dbReference type="PIRSF" id="PIRSF019574">
    <property type="entry name" value="Periplasmic_polyamine_BP"/>
    <property type="match status" value="1"/>
</dbReference>
<dbReference type="Proteomes" id="UP000198636">
    <property type="component" value="Unassembled WGS sequence"/>
</dbReference>
<dbReference type="AlphaFoldDB" id="A0A1G5IVD0"/>
<dbReference type="EMBL" id="FMUS01000016">
    <property type="protein sequence ID" value="SCY79670.1"/>
    <property type="molecule type" value="Genomic_DNA"/>
</dbReference>
<dbReference type="InterPro" id="IPR001188">
    <property type="entry name" value="Sperm_putr-bd"/>
</dbReference>
<dbReference type="CDD" id="cd13663">
    <property type="entry name" value="PBP2_PotD_PotF_like_2"/>
    <property type="match status" value="1"/>
</dbReference>
<dbReference type="PROSITE" id="PS51257">
    <property type="entry name" value="PROKAR_LIPOPROTEIN"/>
    <property type="match status" value="1"/>
</dbReference>
<sequence length="347" mass="39948">MKKIIKAVVAMVLISTVIFIMTGCGQSKPTLKVYNWGDYIDESIFKDFEEEYGIRIIYDTFATNEDMYIKIKAGGSDYDVAFPSDYMIERMISEDLLYEINYNNIPNYKYIGDEFKNFSYDPTNGYSVPYMWGTVGIIYNTTMVDDTVDSWDILWNEKYAKQILMLDSQRDSIGITLKKLGYSLNTKNVDELEAAKDALIEQKPLVLAYVGDEVKDKMIAGEAALAVVWSGDAVYMNWENPDLEYAIPKEGSNLWFDAMVIPKTSKNKENAELFINFMSRTDIAFKNADYIGYSTPHIEARNLLDEDLINDPTAYPELEDLVNCEVFKDLSDFLREYDKIWTEVKAR</sequence>
<proteinExistence type="predicted"/>
<evidence type="ECO:0000256" key="4">
    <source>
        <dbReference type="ARBA" id="ARBA00022764"/>
    </source>
</evidence>
<keyword evidence="4" id="KW-0574">Periplasm</keyword>
<dbReference type="GO" id="GO:0015846">
    <property type="term" value="P:polyamine transport"/>
    <property type="evidence" value="ECO:0007669"/>
    <property type="project" value="InterPro"/>
</dbReference>
<accession>A0A1G5IVD0</accession>
<evidence type="ECO:0000256" key="3">
    <source>
        <dbReference type="ARBA" id="ARBA00022729"/>
    </source>
</evidence>
<evidence type="ECO:0000256" key="2">
    <source>
        <dbReference type="ARBA" id="ARBA00022448"/>
    </source>
</evidence>
<reference evidence="6 7" key="1">
    <citation type="submission" date="2016-10" db="EMBL/GenBank/DDBJ databases">
        <authorList>
            <person name="de Groot N.N."/>
        </authorList>
    </citation>
    <scope>NUCLEOTIDE SEQUENCE [LARGE SCALE GENOMIC DNA]</scope>
    <source>
        <strain evidence="6 7">DSM 18978</strain>
    </source>
</reference>
<dbReference type="GO" id="GO:0042597">
    <property type="term" value="C:periplasmic space"/>
    <property type="evidence" value="ECO:0007669"/>
    <property type="project" value="UniProtKB-SubCell"/>
</dbReference>
<dbReference type="PRINTS" id="PR00909">
    <property type="entry name" value="SPERMDNBNDNG"/>
</dbReference>
<dbReference type="Pfam" id="PF13416">
    <property type="entry name" value="SBP_bac_8"/>
    <property type="match status" value="1"/>
</dbReference>
<dbReference type="STRING" id="1120976.SAMN03080606_02526"/>
<dbReference type="GO" id="GO:0019808">
    <property type="term" value="F:polyamine binding"/>
    <property type="evidence" value="ECO:0007669"/>
    <property type="project" value="InterPro"/>
</dbReference>
<dbReference type="PANTHER" id="PTHR30222">
    <property type="entry name" value="SPERMIDINE/PUTRESCINE-BINDING PERIPLASMIC PROTEIN"/>
    <property type="match status" value="1"/>
</dbReference>
<evidence type="ECO:0000256" key="1">
    <source>
        <dbReference type="ARBA" id="ARBA00004418"/>
    </source>
</evidence>
<keyword evidence="7" id="KW-1185">Reference proteome</keyword>
<keyword evidence="2" id="KW-0813">Transport</keyword>
<dbReference type="OrthoDB" id="9769319at2"/>
<feature type="binding site" evidence="5">
    <location>
        <position position="86"/>
    </location>
    <ligand>
        <name>spermidine</name>
        <dbReference type="ChEBI" id="CHEBI:57834"/>
    </ligand>
</feature>
<dbReference type="PANTHER" id="PTHR30222:SF17">
    <property type="entry name" value="SPERMIDINE_PUTRESCINE-BINDING PERIPLASMIC PROTEIN"/>
    <property type="match status" value="1"/>
</dbReference>
<keyword evidence="3" id="KW-0732">Signal</keyword>
<organism evidence="6 7">
    <name type="scientific">Alkaliphilus peptidifermentans DSM 18978</name>
    <dbReference type="NCBI Taxonomy" id="1120976"/>
    <lineage>
        <taxon>Bacteria</taxon>
        <taxon>Bacillati</taxon>
        <taxon>Bacillota</taxon>
        <taxon>Clostridia</taxon>
        <taxon>Peptostreptococcales</taxon>
        <taxon>Natronincolaceae</taxon>
        <taxon>Alkaliphilus</taxon>
    </lineage>
</organism>
<evidence type="ECO:0000313" key="6">
    <source>
        <dbReference type="EMBL" id="SCY79670.1"/>
    </source>
</evidence>
<name>A0A1G5IVD0_9FIRM</name>